<dbReference type="AlphaFoldDB" id="A0A0J1KCK8"/>
<accession>A0A0J1KCK8</accession>
<dbReference type="Pfam" id="PF04545">
    <property type="entry name" value="Sigma70_r4"/>
    <property type="match status" value="1"/>
</dbReference>
<dbReference type="GO" id="GO:0006352">
    <property type="term" value="P:DNA-templated transcription initiation"/>
    <property type="evidence" value="ECO:0007669"/>
    <property type="project" value="InterPro"/>
</dbReference>
<evidence type="ECO:0000259" key="5">
    <source>
        <dbReference type="Pfam" id="PF04542"/>
    </source>
</evidence>
<evidence type="ECO:0000313" key="7">
    <source>
        <dbReference type="EMBL" id="KLV14215.1"/>
    </source>
</evidence>
<dbReference type="GO" id="GO:0016987">
    <property type="term" value="F:sigma factor activity"/>
    <property type="evidence" value="ECO:0007669"/>
    <property type="project" value="UniProtKB-KW"/>
</dbReference>
<feature type="domain" description="RNA polymerase sigma-70 region 2" evidence="5">
    <location>
        <begin position="72"/>
        <end position="142"/>
    </location>
</feature>
<sequence length="323" mass="37830">MNQSYSRINRDESLNKTIKQGTAAVTIKPMPNTEENNNNIRGIGNYKVLSKEESLHLFKRYKHGEKDLRDYLFHVNEGLVLSIARNYKNKHPDIEFDDLVQEGNEGMLRAMEDFNPDLGYCFSTYAFWWIQKSMLGIIRKKKSGPFKIPTHVNQFNLKYVELEDKYLQKYNRTPSVEEVVKELNVTRETVIRHKVYYKRATTMTLDIDTLNEDVGVSTPFFDDKSAIPSTNEMIIEDLNYEIWLIFDEVLNPKQKMVLNLCFGLLDGKVYLHKEIAKALMITTERVSQIKDEAIKKLKKCQHKSEIFNLLHEKMKVMDELNMA</sequence>
<dbReference type="InterPro" id="IPR007630">
    <property type="entry name" value="RNA_pol_sigma70_r4"/>
</dbReference>
<dbReference type="GO" id="GO:0003677">
    <property type="term" value="F:DNA binding"/>
    <property type="evidence" value="ECO:0007669"/>
    <property type="project" value="UniProtKB-KW"/>
</dbReference>
<dbReference type="Gene3D" id="1.10.10.10">
    <property type="entry name" value="Winged helix-like DNA-binding domain superfamily/Winged helix DNA-binding domain"/>
    <property type="match status" value="2"/>
</dbReference>
<organism evidence="7 8">
    <name type="scientific">Bacillus anthracis</name>
    <name type="common">anthrax bacterium</name>
    <dbReference type="NCBI Taxonomy" id="1392"/>
    <lineage>
        <taxon>Bacteria</taxon>
        <taxon>Bacillati</taxon>
        <taxon>Bacillota</taxon>
        <taxon>Bacilli</taxon>
        <taxon>Bacillales</taxon>
        <taxon>Bacillaceae</taxon>
        <taxon>Bacillus</taxon>
        <taxon>Bacillus cereus group</taxon>
    </lineage>
</organism>
<keyword evidence="2" id="KW-0731">Sigma factor</keyword>
<dbReference type="SUPFAM" id="SSF88659">
    <property type="entry name" value="Sigma3 and sigma4 domains of RNA polymerase sigma factors"/>
    <property type="match status" value="2"/>
</dbReference>
<evidence type="ECO:0000313" key="8">
    <source>
        <dbReference type="Proteomes" id="UP000035904"/>
    </source>
</evidence>
<dbReference type="PANTHER" id="PTHR30603:SF47">
    <property type="entry name" value="RNA POLYMERASE SIGMA FACTOR SIGD, CHLOROPLASTIC"/>
    <property type="match status" value="1"/>
</dbReference>
<gene>
    <name evidence="7" type="ORF">ABW01_28235</name>
</gene>
<comment type="caution">
    <text evidence="7">The sequence shown here is derived from an EMBL/GenBank/DDBJ whole genome shotgun (WGS) entry which is preliminary data.</text>
</comment>
<dbReference type="EMBL" id="LDPG01000035">
    <property type="protein sequence ID" value="KLV14215.1"/>
    <property type="molecule type" value="Genomic_DNA"/>
</dbReference>
<evidence type="ECO:0000256" key="3">
    <source>
        <dbReference type="ARBA" id="ARBA00023125"/>
    </source>
</evidence>
<name>A0A0J1KCK8_BACAN</name>
<dbReference type="InterPro" id="IPR000943">
    <property type="entry name" value="RNA_pol_sigma70"/>
</dbReference>
<dbReference type="Gene3D" id="1.20.120.1810">
    <property type="match status" value="1"/>
</dbReference>
<evidence type="ECO:0000256" key="4">
    <source>
        <dbReference type="ARBA" id="ARBA00023163"/>
    </source>
</evidence>
<dbReference type="InterPro" id="IPR013325">
    <property type="entry name" value="RNA_pol_sigma_r2"/>
</dbReference>
<dbReference type="Proteomes" id="UP000035904">
    <property type="component" value="Unassembled WGS sequence"/>
</dbReference>
<dbReference type="PATRIC" id="fig|1392.242.peg.4478"/>
<keyword evidence="3" id="KW-0238">DNA-binding</keyword>
<evidence type="ECO:0000256" key="2">
    <source>
        <dbReference type="ARBA" id="ARBA00023082"/>
    </source>
</evidence>
<protein>
    <submittedName>
        <fullName evidence="7">RNA polymerase sigma70</fullName>
    </submittedName>
</protein>
<dbReference type="InterPro" id="IPR014284">
    <property type="entry name" value="RNA_pol_sigma-70_dom"/>
</dbReference>
<dbReference type="Pfam" id="PF04542">
    <property type="entry name" value="Sigma70_r2"/>
    <property type="match status" value="1"/>
</dbReference>
<dbReference type="RefSeq" id="WP_047957168.1">
    <property type="nucleotide sequence ID" value="NZ_LDPG01000035.1"/>
</dbReference>
<dbReference type="InterPro" id="IPR050239">
    <property type="entry name" value="Sigma-70_RNA_pol_init_factors"/>
</dbReference>
<dbReference type="InterPro" id="IPR036388">
    <property type="entry name" value="WH-like_DNA-bd_sf"/>
</dbReference>
<keyword evidence="1" id="KW-0805">Transcription regulation</keyword>
<reference evidence="7 8" key="1">
    <citation type="submission" date="2015-05" db="EMBL/GenBank/DDBJ databases">
        <title>Whole genome sequence and identification of bacterial endophytes from Costus igneus.</title>
        <authorList>
            <person name="Lee Y.P."/>
            <person name="Gan H.M."/>
            <person name="Eng W."/>
            <person name="Wheatley M.S."/>
            <person name="Caraballo A."/>
            <person name="Polter S."/>
            <person name="Savka M.A."/>
            <person name="Hudson A.O."/>
        </authorList>
    </citation>
    <scope>NUCLEOTIDE SEQUENCE [LARGE SCALE GENOMIC DNA]</scope>
    <source>
        <strain evidence="7 8">RIT375</strain>
    </source>
</reference>
<proteinExistence type="predicted"/>
<dbReference type="SUPFAM" id="SSF88946">
    <property type="entry name" value="Sigma2 domain of RNA polymerase sigma factors"/>
    <property type="match status" value="1"/>
</dbReference>
<dbReference type="InterPro" id="IPR007627">
    <property type="entry name" value="RNA_pol_sigma70_r2"/>
</dbReference>
<evidence type="ECO:0000256" key="1">
    <source>
        <dbReference type="ARBA" id="ARBA00023015"/>
    </source>
</evidence>
<dbReference type="InterPro" id="IPR013324">
    <property type="entry name" value="RNA_pol_sigma_r3/r4-like"/>
</dbReference>
<dbReference type="PRINTS" id="PR00046">
    <property type="entry name" value="SIGMA70FCT"/>
</dbReference>
<keyword evidence="4" id="KW-0804">Transcription</keyword>
<dbReference type="PANTHER" id="PTHR30603">
    <property type="entry name" value="RNA POLYMERASE SIGMA FACTOR RPO"/>
    <property type="match status" value="1"/>
</dbReference>
<dbReference type="NCBIfam" id="TIGR02937">
    <property type="entry name" value="sigma70-ECF"/>
    <property type="match status" value="1"/>
</dbReference>
<feature type="domain" description="RNA polymerase sigma-70 region 4" evidence="6">
    <location>
        <begin position="249"/>
        <end position="299"/>
    </location>
</feature>
<evidence type="ECO:0000259" key="6">
    <source>
        <dbReference type="Pfam" id="PF04545"/>
    </source>
</evidence>